<dbReference type="PANTHER" id="PTHR22748">
    <property type="entry name" value="AP ENDONUCLEASE"/>
    <property type="match status" value="1"/>
</dbReference>
<feature type="active site" evidence="5">
    <location>
        <position position="111"/>
    </location>
</feature>
<dbReference type="NCBIfam" id="TIGR00633">
    <property type="entry name" value="xth"/>
    <property type="match status" value="1"/>
</dbReference>
<evidence type="ECO:0000256" key="2">
    <source>
        <dbReference type="ARBA" id="ARBA00022723"/>
    </source>
</evidence>
<feature type="site" description="Interaction with DNA substrate" evidence="7">
    <location>
        <position position="249"/>
    </location>
</feature>
<feature type="active site" description="Proton donor/acceptor" evidence="5">
    <location>
        <position position="151"/>
    </location>
</feature>
<dbReference type="InterPro" id="IPR005135">
    <property type="entry name" value="Endo/exonuclease/phosphatase"/>
</dbReference>
<evidence type="ECO:0000259" key="8">
    <source>
        <dbReference type="Pfam" id="PF03372"/>
    </source>
</evidence>
<dbReference type="PROSITE" id="PS00726">
    <property type="entry name" value="AP_NUCLEASE_F1_1"/>
    <property type="match status" value="1"/>
</dbReference>
<name>A0A7S7RP35_9BACT</name>
<dbReference type="GO" id="GO:0008081">
    <property type="term" value="F:phosphoric diester hydrolase activity"/>
    <property type="evidence" value="ECO:0007669"/>
    <property type="project" value="TreeGrafter"/>
</dbReference>
<dbReference type="RefSeq" id="WP_194371769.1">
    <property type="nucleotide sequence ID" value="NZ_CP054492.1"/>
</dbReference>
<keyword evidence="3 9" id="KW-0378">Hydrolase</keyword>
<evidence type="ECO:0000256" key="6">
    <source>
        <dbReference type="PIRSR" id="PIRSR604808-2"/>
    </source>
</evidence>
<organism evidence="9 10">
    <name type="scientific">Candidatus Sulfurimonas baltica</name>
    <dbReference type="NCBI Taxonomy" id="2740404"/>
    <lineage>
        <taxon>Bacteria</taxon>
        <taxon>Pseudomonadati</taxon>
        <taxon>Campylobacterota</taxon>
        <taxon>Epsilonproteobacteria</taxon>
        <taxon>Campylobacterales</taxon>
        <taxon>Sulfurimonadaceae</taxon>
        <taxon>Sulfurimonas</taxon>
    </lineage>
</organism>
<dbReference type="PANTHER" id="PTHR22748:SF6">
    <property type="entry name" value="DNA-(APURINIC OR APYRIMIDINIC SITE) ENDONUCLEASE"/>
    <property type="match status" value="1"/>
</dbReference>
<dbReference type="GO" id="GO:0003677">
    <property type="term" value="F:DNA binding"/>
    <property type="evidence" value="ECO:0007669"/>
    <property type="project" value="InterPro"/>
</dbReference>
<feature type="binding site" evidence="6">
    <location>
        <position position="151"/>
    </location>
    <ligand>
        <name>Mg(2+)</name>
        <dbReference type="ChEBI" id="CHEBI:18420"/>
        <label>1</label>
    </ligand>
</feature>
<dbReference type="NCBIfam" id="TIGR00195">
    <property type="entry name" value="exoDNase_III"/>
    <property type="match status" value="1"/>
</dbReference>
<dbReference type="Proteomes" id="UP000593994">
    <property type="component" value="Chromosome"/>
</dbReference>
<evidence type="ECO:0000256" key="1">
    <source>
        <dbReference type="ARBA" id="ARBA00007092"/>
    </source>
</evidence>
<keyword evidence="6" id="KW-0464">Manganese</keyword>
<evidence type="ECO:0000256" key="4">
    <source>
        <dbReference type="ARBA" id="ARBA00022842"/>
    </source>
</evidence>
<dbReference type="InterPro" id="IPR036691">
    <property type="entry name" value="Endo/exonu/phosph_ase_sf"/>
</dbReference>
<keyword evidence="2 6" id="KW-0479">Metal-binding</keyword>
<proteinExistence type="inferred from homology"/>
<dbReference type="InterPro" id="IPR020847">
    <property type="entry name" value="AP_endonuclease_F1_BS"/>
</dbReference>
<dbReference type="KEGG" id="sbal:HUE88_05160"/>
<gene>
    <name evidence="9" type="primary">xth</name>
    <name evidence="9" type="ORF">HUE88_05160</name>
</gene>
<dbReference type="EC" id="3.1.11.2" evidence="9"/>
<dbReference type="Gene3D" id="3.60.10.10">
    <property type="entry name" value="Endonuclease/exonuclease/phosphatase"/>
    <property type="match status" value="1"/>
</dbReference>
<comment type="cofactor">
    <cofactor evidence="6">
        <name>Mg(2+)</name>
        <dbReference type="ChEBI" id="CHEBI:18420"/>
    </cofactor>
    <cofactor evidence="6">
        <name>Mn(2+)</name>
        <dbReference type="ChEBI" id="CHEBI:29035"/>
    </cofactor>
    <text evidence="6">Probably binds two magnesium or manganese ions per subunit.</text>
</comment>
<dbReference type="AlphaFoldDB" id="A0A7S7RP35"/>
<comment type="similarity">
    <text evidence="1">Belongs to the DNA repair enzymes AP/ExoA family.</text>
</comment>
<dbReference type="EMBL" id="CP054492">
    <property type="protein sequence ID" value="QOY53070.1"/>
    <property type="molecule type" value="Genomic_DNA"/>
</dbReference>
<protein>
    <submittedName>
        <fullName evidence="9">Exodeoxyribonuclease III</fullName>
        <ecNumber evidence="9">3.1.11.2</ecNumber>
    </submittedName>
</protein>
<evidence type="ECO:0000256" key="3">
    <source>
        <dbReference type="ARBA" id="ARBA00022801"/>
    </source>
</evidence>
<evidence type="ECO:0000313" key="9">
    <source>
        <dbReference type="EMBL" id="QOY53070.1"/>
    </source>
</evidence>
<dbReference type="GO" id="GO:0046872">
    <property type="term" value="F:metal ion binding"/>
    <property type="evidence" value="ECO:0007669"/>
    <property type="project" value="UniProtKB-KW"/>
</dbReference>
<evidence type="ECO:0000256" key="5">
    <source>
        <dbReference type="PIRSR" id="PIRSR604808-1"/>
    </source>
</evidence>
<feature type="binding site" evidence="6">
    <location>
        <position position="39"/>
    </location>
    <ligand>
        <name>Mg(2+)</name>
        <dbReference type="ChEBI" id="CHEBI:18420"/>
        <label>1</label>
    </ligand>
</feature>
<dbReference type="GO" id="GO:0003906">
    <property type="term" value="F:DNA-(apurinic or apyrimidinic site) endonuclease activity"/>
    <property type="evidence" value="ECO:0007669"/>
    <property type="project" value="TreeGrafter"/>
</dbReference>
<feature type="active site" description="Proton acceptor" evidence="5">
    <location>
        <position position="249"/>
    </location>
</feature>
<accession>A0A7S7RP35</accession>
<sequence length="258" mass="29658">MSNSIEIISWNVNGIRAVGNKEALKWIDERNPDILCLQEIKALEEQIPIDLFDKKYADTLVNSATKKGYSGTMTYSSIKSDYNSTCRDIDTLSEGRIVETHYGDIVLFNIYFPNGQKDDERLAHKMKFYDDFLSYSEKLREEGKSIIICGDVNTAHREIDLSNPKANSKTSGFLPAERAWIDKLIEHGYIDTFRYVNGDETNRFSWWSYRSGARLKNIGWRIDYFFISEDLCENLEDAFILDEITGSDHCPVGIIISI</sequence>
<dbReference type="GO" id="GO:0006284">
    <property type="term" value="P:base-excision repair"/>
    <property type="evidence" value="ECO:0007669"/>
    <property type="project" value="TreeGrafter"/>
</dbReference>
<dbReference type="SUPFAM" id="SSF56219">
    <property type="entry name" value="DNase I-like"/>
    <property type="match status" value="1"/>
</dbReference>
<feature type="binding site" evidence="6">
    <location>
        <position position="153"/>
    </location>
    <ligand>
        <name>Mg(2+)</name>
        <dbReference type="ChEBI" id="CHEBI:18420"/>
        <label>1</label>
    </ligand>
</feature>
<feature type="binding site" evidence="6">
    <location>
        <position position="249"/>
    </location>
    <ligand>
        <name>Mg(2+)</name>
        <dbReference type="ChEBI" id="CHEBI:18420"/>
        <label>1</label>
    </ligand>
</feature>
<feature type="site" description="Important for catalytic activity" evidence="7">
    <location>
        <position position="223"/>
    </location>
</feature>
<keyword evidence="10" id="KW-1185">Reference proteome</keyword>
<feature type="binding site" evidence="6">
    <location>
        <position position="248"/>
    </location>
    <ligand>
        <name>Mg(2+)</name>
        <dbReference type="ChEBI" id="CHEBI:18420"/>
        <label>1</label>
    </ligand>
</feature>
<reference evidence="9 10" key="1">
    <citation type="submission" date="2020-05" db="EMBL/GenBank/DDBJ databases">
        <title>Sulfurimonas marisnigri, sp. nov., and Sulfurimonas baltica, sp. nov., manganese oxide reducing chemolithoautotrophs of the class Epsilonproteobacteria isolated from the pelagic redoxclines of the Black and Baltic Seas and emended description of the genus Sulfurimonas.</title>
        <authorList>
            <person name="Henkel J.V."/>
            <person name="Laudan C."/>
            <person name="Werner J."/>
            <person name="Neu T."/>
            <person name="Plewe S."/>
            <person name="Sproer C."/>
            <person name="Bunk B."/>
            <person name="Schulz-Vogt H.N."/>
        </authorList>
    </citation>
    <scope>NUCLEOTIDE SEQUENCE [LARGE SCALE GENOMIC DNA]</scope>
    <source>
        <strain evidence="9 10">GD2</strain>
    </source>
</reference>
<dbReference type="InterPro" id="IPR004808">
    <property type="entry name" value="AP_endonuc_1"/>
</dbReference>
<evidence type="ECO:0000313" key="10">
    <source>
        <dbReference type="Proteomes" id="UP000593994"/>
    </source>
</evidence>
<dbReference type="PROSITE" id="PS51435">
    <property type="entry name" value="AP_NUCLEASE_F1_4"/>
    <property type="match status" value="1"/>
</dbReference>
<feature type="domain" description="Endonuclease/exonuclease/phosphatase" evidence="8">
    <location>
        <begin position="8"/>
        <end position="249"/>
    </location>
</feature>
<dbReference type="Pfam" id="PF03372">
    <property type="entry name" value="Exo_endo_phos"/>
    <property type="match status" value="1"/>
</dbReference>
<dbReference type="GO" id="GO:0008311">
    <property type="term" value="F:double-stranded DNA 3'-5' DNA exonuclease activity"/>
    <property type="evidence" value="ECO:0007669"/>
    <property type="project" value="UniProtKB-EC"/>
</dbReference>
<feature type="binding site" evidence="6">
    <location>
        <position position="11"/>
    </location>
    <ligand>
        <name>Mg(2+)</name>
        <dbReference type="ChEBI" id="CHEBI:18420"/>
        <label>1</label>
    </ligand>
</feature>
<feature type="site" description="Transition state stabilizer" evidence="7">
    <location>
        <position position="153"/>
    </location>
</feature>
<keyword evidence="4 6" id="KW-0460">Magnesium</keyword>
<evidence type="ECO:0000256" key="7">
    <source>
        <dbReference type="PIRSR" id="PIRSR604808-3"/>
    </source>
</evidence>